<accession>A0ABD2ISB4</accession>
<comment type="caution">
    <text evidence="2">The sequence shown here is derived from an EMBL/GenBank/DDBJ whole genome shotgun (WGS) entry which is preliminary data.</text>
</comment>
<organism evidence="2 3">
    <name type="scientific">Heterodera trifolii</name>
    <dbReference type="NCBI Taxonomy" id="157864"/>
    <lineage>
        <taxon>Eukaryota</taxon>
        <taxon>Metazoa</taxon>
        <taxon>Ecdysozoa</taxon>
        <taxon>Nematoda</taxon>
        <taxon>Chromadorea</taxon>
        <taxon>Rhabditida</taxon>
        <taxon>Tylenchina</taxon>
        <taxon>Tylenchomorpha</taxon>
        <taxon>Tylenchoidea</taxon>
        <taxon>Heteroderidae</taxon>
        <taxon>Heteroderinae</taxon>
        <taxon>Heterodera</taxon>
    </lineage>
</organism>
<name>A0ABD2ISB4_9BILA</name>
<keyword evidence="1" id="KW-0812">Transmembrane</keyword>
<keyword evidence="3" id="KW-1185">Reference proteome</keyword>
<gene>
    <name evidence="2" type="ORF">niasHT_037470</name>
</gene>
<proteinExistence type="predicted"/>
<reference evidence="2 3" key="1">
    <citation type="submission" date="2024-10" db="EMBL/GenBank/DDBJ databases">
        <authorList>
            <person name="Kim D."/>
        </authorList>
    </citation>
    <scope>NUCLEOTIDE SEQUENCE [LARGE SCALE GENOMIC DNA]</scope>
    <source>
        <strain evidence="2">BH-2024</strain>
    </source>
</reference>
<keyword evidence="1" id="KW-1133">Transmembrane helix</keyword>
<feature type="transmembrane region" description="Helical" evidence="1">
    <location>
        <begin position="108"/>
        <end position="130"/>
    </location>
</feature>
<protein>
    <recommendedName>
        <fullName evidence="4">MARVEL domain-containing protein</fullName>
    </recommendedName>
</protein>
<feature type="transmembrane region" description="Helical" evidence="1">
    <location>
        <begin position="36"/>
        <end position="54"/>
    </location>
</feature>
<keyword evidence="1" id="KW-0472">Membrane</keyword>
<dbReference type="AlphaFoldDB" id="A0ABD2ISB4"/>
<dbReference type="EMBL" id="JBICBT010001143">
    <property type="protein sequence ID" value="KAL3081002.1"/>
    <property type="molecule type" value="Genomic_DNA"/>
</dbReference>
<evidence type="ECO:0000313" key="3">
    <source>
        <dbReference type="Proteomes" id="UP001620626"/>
    </source>
</evidence>
<sequence length="147" mass="16553">MHSDKHPSTSKCVYVTSFLGTLATGFTGIVCFFGEYLWTEGLVLLLFVPLFLLVTFGQKRGNPSLFVPYLVIGVILLVYVSFVCLVVTIIAYNVPDSKHPIEEFKKTVLIFSAFILDSFVLLSACLYCIILRAYKVYTRMPINYATQ</sequence>
<evidence type="ECO:0000256" key="1">
    <source>
        <dbReference type="SAM" id="Phobius"/>
    </source>
</evidence>
<feature type="transmembrane region" description="Helical" evidence="1">
    <location>
        <begin position="66"/>
        <end position="92"/>
    </location>
</feature>
<feature type="transmembrane region" description="Helical" evidence="1">
    <location>
        <begin position="12"/>
        <end position="30"/>
    </location>
</feature>
<evidence type="ECO:0008006" key="4">
    <source>
        <dbReference type="Google" id="ProtNLM"/>
    </source>
</evidence>
<evidence type="ECO:0000313" key="2">
    <source>
        <dbReference type="EMBL" id="KAL3081002.1"/>
    </source>
</evidence>
<dbReference type="Proteomes" id="UP001620626">
    <property type="component" value="Unassembled WGS sequence"/>
</dbReference>